<reference evidence="2 3" key="1">
    <citation type="journal article" date="2015" name="Nature">
        <title>rRNA introns, odd ribosomes, and small enigmatic genomes across a large radiation of phyla.</title>
        <authorList>
            <person name="Brown C.T."/>
            <person name="Hug L.A."/>
            <person name="Thomas B.C."/>
            <person name="Sharon I."/>
            <person name="Castelle C.J."/>
            <person name="Singh A."/>
            <person name="Wilkins M.J."/>
            <person name="Williams K.H."/>
            <person name="Banfield J.F."/>
        </authorList>
    </citation>
    <scope>NUCLEOTIDE SEQUENCE [LARGE SCALE GENOMIC DNA]</scope>
</reference>
<evidence type="ECO:0000313" key="2">
    <source>
        <dbReference type="EMBL" id="KKU88009.1"/>
    </source>
</evidence>
<dbReference type="AlphaFoldDB" id="A0A0G1U1S4"/>
<keyword evidence="1" id="KW-0812">Transmembrane</keyword>
<dbReference type="EMBL" id="LCOY01000015">
    <property type="protein sequence ID" value="KKU88009.1"/>
    <property type="molecule type" value="Genomic_DNA"/>
</dbReference>
<accession>A0A0G1U1S4</accession>
<proteinExistence type="predicted"/>
<evidence type="ECO:0000313" key="3">
    <source>
        <dbReference type="Proteomes" id="UP000034739"/>
    </source>
</evidence>
<organism evidence="2 3">
    <name type="scientific">Candidatus Gottesmanbacteria bacterium GW2011_GWA2_47_9</name>
    <dbReference type="NCBI Taxonomy" id="1618445"/>
    <lineage>
        <taxon>Bacteria</taxon>
        <taxon>Candidatus Gottesmaniibacteriota</taxon>
    </lineage>
</organism>
<comment type="caution">
    <text evidence="2">The sequence shown here is derived from an EMBL/GenBank/DDBJ whole genome shotgun (WGS) entry which is preliminary data.</text>
</comment>
<keyword evidence="1" id="KW-1133">Transmembrane helix</keyword>
<feature type="transmembrane region" description="Helical" evidence="1">
    <location>
        <begin position="28"/>
        <end position="50"/>
    </location>
</feature>
<dbReference type="Proteomes" id="UP000034739">
    <property type="component" value="Unassembled WGS sequence"/>
</dbReference>
<keyword evidence="1" id="KW-0472">Membrane</keyword>
<name>A0A0G1U1S4_9BACT</name>
<evidence type="ECO:0000256" key="1">
    <source>
        <dbReference type="SAM" id="Phobius"/>
    </source>
</evidence>
<sequence>MKHTFYKRDCQAHRARNDNRQGQSLVEAVVVIGMVIVLVSGLIVGTTVSLRSSELGRSRSLAVKYATEGIEYARNLRNVGWTDFQAKTGAWCLDKDKTLTQAVSDVCSANIDSMFARKLTFSWTDPKMTVTVAITWNDGSGDHKSELLTYFTQWR</sequence>
<protein>
    <submittedName>
        <fullName evidence="2">Uncharacterized protein</fullName>
    </submittedName>
</protein>
<gene>
    <name evidence="2" type="ORF">UY16_C0015G0047</name>
</gene>